<dbReference type="InterPro" id="IPR007593">
    <property type="entry name" value="CD225/Dispanin_fam"/>
</dbReference>
<keyword evidence="3 5" id="KW-1133">Transmembrane helix</keyword>
<organism evidence="6 7">
    <name type="scientific">Marseilla massiliensis</name>
    <dbReference type="NCBI Taxonomy" id="1841864"/>
    <lineage>
        <taxon>Bacteria</taxon>
        <taxon>Pseudomonadati</taxon>
        <taxon>Bacteroidota</taxon>
        <taxon>Bacteroidia</taxon>
        <taxon>Bacteroidales</taxon>
        <taxon>Prevotellaceae</taxon>
        <taxon>Marseilla</taxon>
    </lineage>
</organism>
<sequence>MEENVQPKTWLVESILVTLFCCLPFGIVGIVNAAKVNSLYASGNIEAAQQASATAAKWTKIGFIVGIVVIIVYAIGYGVMLKSALPDM</sequence>
<dbReference type="RefSeq" id="WP_205109015.1">
    <property type="nucleotide sequence ID" value="NZ_JACJJL010000009.1"/>
</dbReference>
<dbReference type="PANTHER" id="PTHR14948:SF44">
    <property type="entry name" value="PROLINE-RICH TRANSMEMBRANE PROTEIN 1-LIKE"/>
    <property type="match status" value="1"/>
</dbReference>
<proteinExistence type="predicted"/>
<dbReference type="AlphaFoldDB" id="A0A938WKH4"/>
<comment type="subcellular location">
    <subcellularLocation>
        <location evidence="1">Membrane</location>
    </subcellularLocation>
</comment>
<accession>A0A938WKH4</accession>
<reference evidence="6 7" key="1">
    <citation type="journal article" date="2021" name="Sci. Rep.">
        <title>The distribution of antibiotic resistance genes in chicken gut microbiota commensals.</title>
        <authorList>
            <person name="Juricova H."/>
            <person name="Matiasovicova J."/>
            <person name="Kubasova T."/>
            <person name="Cejkova D."/>
            <person name="Rychlik I."/>
        </authorList>
    </citation>
    <scope>NUCLEOTIDE SEQUENCE [LARGE SCALE GENOMIC DNA]</scope>
    <source>
        <strain evidence="6 7">An819</strain>
    </source>
</reference>
<dbReference type="PANTHER" id="PTHR14948">
    <property type="entry name" value="NG5"/>
    <property type="match status" value="1"/>
</dbReference>
<evidence type="ECO:0000256" key="3">
    <source>
        <dbReference type="ARBA" id="ARBA00022989"/>
    </source>
</evidence>
<dbReference type="Pfam" id="PF04505">
    <property type="entry name" value="CD225"/>
    <property type="match status" value="1"/>
</dbReference>
<evidence type="ECO:0000256" key="2">
    <source>
        <dbReference type="ARBA" id="ARBA00022692"/>
    </source>
</evidence>
<evidence type="ECO:0000256" key="4">
    <source>
        <dbReference type="ARBA" id="ARBA00023136"/>
    </source>
</evidence>
<dbReference type="EMBL" id="JACJJL010000009">
    <property type="protein sequence ID" value="MBM6661471.1"/>
    <property type="molecule type" value="Genomic_DNA"/>
</dbReference>
<evidence type="ECO:0000256" key="5">
    <source>
        <dbReference type="SAM" id="Phobius"/>
    </source>
</evidence>
<dbReference type="InterPro" id="IPR051423">
    <property type="entry name" value="CD225/Dispanin"/>
</dbReference>
<name>A0A938WKH4_9BACT</name>
<gene>
    <name evidence="6" type="ORF">H6B30_06850</name>
</gene>
<comment type="caution">
    <text evidence="6">The sequence shown here is derived from an EMBL/GenBank/DDBJ whole genome shotgun (WGS) entry which is preliminary data.</text>
</comment>
<keyword evidence="2 5" id="KW-0812">Transmembrane</keyword>
<dbReference type="Proteomes" id="UP000764045">
    <property type="component" value="Unassembled WGS sequence"/>
</dbReference>
<evidence type="ECO:0000313" key="6">
    <source>
        <dbReference type="EMBL" id="MBM6661471.1"/>
    </source>
</evidence>
<evidence type="ECO:0000256" key="1">
    <source>
        <dbReference type="ARBA" id="ARBA00004370"/>
    </source>
</evidence>
<protein>
    <submittedName>
        <fullName evidence="6">CD225/dispanin family protein</fullName>
    </submittedName>
</protein>
<keyword evidence="7" id="KW-1185">Reference proteome</keyword>
<keyword evidence="4 5" id="KW-0472">Membrane</keyword>
<evidence type="ECO:0000313" key="7">
    <source>
        <dbReference type="Proteomes" id="UP000764045"/>
    </source>
</evidence>
<dbReference type="GO" id="GO:0016020">
    <property type="term" value="C:membrane"/>
    <property type="evidence" value="ECO:0007669"/>
    <property type="project" value="UniProtKB-SubCell"/>
</dbReference>
<feature type="transmembrane region" description="Helical" evidence="5">
    <location>
        <begin position="61"/>
        <end position="80"/>
    </location>
</feature>
<feature type="transmembrane region" description="Helical" evidence="5">
    <location>
        <begin position="15"/>
        <end position="34"/>
    </location>
</feature>